<gene>
    <name evidence="3" type="ORF">D5F01_LYC11523</name>
</gene>
<evidence type="ECO:0000259" key="2">
    <source>
        <dbReference type="Pfam" id="PF11881"/>
    </source>
</evidence>
<feature type="domain" description="Signal-induced proliferation-associated 1-like protein C-terminal" evidence="2">
    <location>
        <begin position="1"/>
        <end position="128"/>
    </location>
</feature>
<accession>A0A6G0IES1</accession>
<feature type="region of interest" description="Disordered" evidence="1">
    <location>
        <begin position="80"/>
        <end position="115"/>
    </location>
</feature>
<evidence type="ECO:0000313" key="3">
    <source>
        <dbReference type="EMBL" id="KAE8289813.1"/>
    </source>
</evidence>
<organism evidence="3 4">
    <name type="scientific">Larimichthys crocea</name>
    <name type="common">Large yellow croaker</name>
    <name type="synonym">Pseudosciaena crocea</name>
    <dbReference type="NCBI Taxonomy" id="215358"/>
    <lineage>
        <taxon>Eukaryota</taxon>
        <taxon>Metazoa</taxon>
        <taxon>Chordata</taxon>
        <taxon>Craniata</taxon>
        <taxon>Vertebrata</taxon>
        <taxon>Euteleostomi</taxon>
        <taxon>Actinopterygii</taxon>
        <taxon>Neopterygii</taxon>
        <taxon>Teleostei</taxon>
        <taxon>Neoteleostei</taxon>
        <taxon>Acanthomorphata</taxon>
        <taxon>Eupercaria</taxon>
        <taxon>Sciaenidae</taxon>
        <taxon>Larimichthys</taxon>
    </lineage>
</organism>
<dbReference type="EMBL" id="REGW02000011">
    <property type="protein sequence ID" value="KAE8289813.1"/>
    <property type="molecule type" value="Genomic_DNA"/>
</dbReference>
<evidence type="ECO:0000256" key="1">
    <source>
        <dbReference type="SAM" id="MobiDB-lite"/>
    </source>
</evidence>
<protein>
    <recommendedName>
        <fullName evidence="2">Signal-induced proliferation-associated 1-like protein C-terminal domain-containing protein</fullName>
    </recommendedName>
</protein>
<feature type="region of interest" description="Disordered" evidence="1">
    <location>
        <begin position="134"/>
        <end position="201"/>
    </location>
</feature>
<feature type="region of interest" description="Disordered" evidence="1">
    <location>
        <begin position="1"/>
        <end position="56"/>
    </location>
</feature>
<sequence>MPRSPTTRHGPSRRASHKSLGDLSATESSELEQERKRQQLQDPVLMPLPDSGADGPLDWAHLVDAAKAFEEQRLVFLAAQEESSMAESTAATSPQQAEPQAAPLRQPSPGETPACLMGKVSQLESMVKVLQEDLEKGERCQGVTAGSDPEPARRQPASPGGVVQRLSQAQKVHRDIVASERTDMKDKRGIRQDKDHEPEFP</sequence>
<feature type="compositionally biased region" description="Low complexity" evidence="1">
    <location>
        <begin position="80"/>
        <end position="93"/>
    </location>
</feature>
<name>A0A6G0IES1_LARCR</name>
<dbReference type="Pfam" id="PF11881">
    <property type="entry name" value="SPAR_C"/>
    <property type="match status" value="1"/>
</dbReference>
<dbReference type="AlphaFoldDB" id="A0A6G0IES1"/>
<keyword evidence="4" id="KW-1185">Reference proteome</keyword>
<dbReference type="InterPro" id="IPR021818">
    <property type="entry name" value="SIPA1L_C"/>
</dbReference>
<proteinExistence type="predicted"/>
<dbReference type="Proteomes" id="UP000424527">
    <property type="component" value="Unassembled WGS sequence"/>
</dbReference>
<evidence type="ECO:0000313" key="4">
    <source>
        <dbReference type="Proteomes" id="UP000424527"/>
    </source>
</evidence>
<feature type="compositionally biased region" description="Basic and acidic residues" evidence="1">
    <location>
        <begin position="172"/>
        <end position="201"/>
    </location>
</feature>
<comment type="caution">
    <text evidence="3">The sequence shown here is derived from an EMBL/GenBank/DDBJ whole genome shotgun (WGS) entry which is preliminary data.</text>
</comment>
<reference evidence="3 4" key="1">
    <citation type="submission" date="2019-07" db="EMBL/GenBank/DDBJ databases">
        <title>Chromosome genome assembly for large yellow croaker.</title>
        <authorList>
            <person name="Xiao S."/>
        </authorList>
    </citation>
    <scope>NUCLEOTIDE SEQUENCE [LARGE SCALE GENOMIC DNA]</scope>
    <source>
        <strain evidence="3">JMULYC20181020</strain>
        <tissue evidence="3">Muscle</tissue>
    </source>
</reference>